<accession>A0A645B2V6</accession>
<feature type="domain" description="Polysaccharide biosynthesis protein CapD-like" evidence="1">
    <location>
        <begin position="2"/>
        <end position="77"/>
    </location>
</feature>
<sequence>MVQAGRLGQSGQIHVLDMGEPVKIVELARLLIRLSGRSEAEVPIVFTGLRPGEKLFEEWLASDETTSATSHPQLRVVHQTAVVLSAPELAQLQQWVEELGPAPSPQVLRCGLHGYVQEYRVRGA</sequence>
<dbReference type="PANTHER" id="PTHR43318">
    <property type="entry name" value="UDP-N-ACETYLGLUCOSAMINE 4,6-DEHYDRATASE"/>
    <property type="match status" value="1"/>
</dbReference>
<gene>
    <name evidence="2" type="ORF">SDC9_106628</name>
</gene>
<dbReference type="AlphaFoldDB" id="A0A645B2V6"/>
<dbReference type="InterPro" id="IPR051203">
    <property type="entry name" value="Polysaccharide_Synthase-Rel"/>
</dbReference>
<protein>
    <recommendedName>
        <fullName evidence="1">Polysaccharide biosynthesis protein CapD-like domain-containing protein</fullName>
    </recommendedName>
</protein>
<reference evidence="2" key="1">
    <citation type="submission" date="2019-08" db="EMBL/GenBank/DDBJ databases">
        <authorList>
            <person name="Kucharzyk K."/>
            <person name="Murdoch R.W."/>
            <person name="Higgins S."/>
            <person name="Loffler F."/>
        </authorList>
    </citation>
    <scope>NUCLEOTIDE SEQUENCE</scope>
</reference>
<dbReference type="EMBL" id="VSSQ01017455">
    <property type="protein sequence ID" value="MPM59782.1"/>
    <property type="molecule type" value="Genomic_DNA"/>
</dbReference>
<proteinExistence type="predicted"/>
<evidence type="ECO:0000259" key="1">
    <source>
        <dbReference type="Pfam" id="PF02719"/>
    </source>
</evidence>
<dbReference type="InterPro" id="IPR003869">
    <property type="entry name" value="Polysac_CapD-like"/>
</dbReference>
<dbReference type="Pfam" id="PF02719">
    <property type="entry name" value="Polysacc_synt_2"/>
    <property type="match status" value="1"/>
</dbReference>
<dbReference type="PANTHER" id="PTHR43318:SF1">
    <property type="entry name" value="POLYSACCHARIDE BIOSYNTHESIS PROTEIN EPSC-RELATED"/>
    <property type="match status" value="1"/>
</dbReference>
<organism evidence="2">
    <name type="scientific">bioreactor metagenome</name>
    <dbReference type="NCBI Taxonomy" id="1076179"/>
    <lineage>
        <taxon>unclassified sequences</taxon>
        <taxon>metagenomes</taxon>
        <taxon>ecological metagenomes</taxon>
    </lineage>
</organism>
<evidence type="ECO:0000313" key="2">
    <source>
        <dbReference type="EMBL" id="MPM59782.1"/>
    </source>
</evidence>
<name>A0A645B2V6_9ZZZZ</name>
<dbReference type="Gene3D" id="3.40.50.720">
    <property type="entry name" value="NAD(P)-binding Rossmann-like Domain"/>
    <property type="match status" value="1"/>
</dbReference>
<comment type="caution">
    <text evidence="2">The sequence shown here is derived from an EMBL/GenBank/DDBJ whole genome shotgun (WGS) entry which is preliminary data.</text>
</comment>